<comment type="caution">
    <text evidence="2">The sequence shown here is derived from an EMBL/GenBank/DDBJ whole genome shotgun (WGS) entry which is preliminary data.</text>
</comment>
<accession>A0ABV9K762</accession>
<evidence type="ECO:0000313" key="2">
    <source>
        <dbReference type="EMBL" id="MFC4665818.1"/>
    </source>
</evidence>
<dbReference type="InterPro" id="IPR041657">
    <property type="entry name" value="HTH_17"/>
</dbReference>
<proteinExistence type="predicted"/>
<evidence type="ECO:0000259" key="1">
    <source>
        <dbReference type="Pfam" id="PF12728"/>
    </source>
</evidence>
<protein>
    <submittedName>
        <fullName evidence="2">Helix-turn-helix domain-containing protein</fullName>
    </submittedName>
</protein>
<dbReference type="Pfam" id="PF12728">
    <property type="entry name" value="HTH_17"/>
    <property type="match status" value="1"/>
</dbReference>
<sequence length="57" mass="6620">MEIKKYSIKEVAKMLDITEKEVQNHIKQSDLIATKIGDKTWVSENNLNNFINGVRWG</sequence>
<dbReference type="Proteomes" id="UP001596020">
    <property type="component" value="Unassembled WGS sequence"/>
</dbReference>
<dbReference type="RefSeq" id="WP_380078286.1">
    <property type="nucleotide sequence ID" value="NZ_JBHSGO010000136.1"/>
</dbReference>
<reference evidence="3" key="1">
    <citation type="journal article" date="2019" name="Int. J. Syst. Evol. Microbiol.">
        <title>The Global Catalogue of Microorganisms (GCM) 10K type strain sequencing project: providing services to taxonomists for standard genome sequencing and annotation.</title>
        <authorList>
            <consortium name="The Broad Institute Genomics Platform"/>
            <consortium name="The Broad Institute Genome Sequencing Center for Infectious Disease"/>
            <person name="Wu L."/>
            <person name="Ma J."/>
        </authorList>
    </citation>
    <scope>NUCLEOTIDE SEQUENCE [LARGE SCALE GENOMIC DNA]</scope>
    <source>
        <strain evidence="3">CGMCC 4.7357</strain>
    </source>
</reference>
<dbReference type="EMBL" id="JBHSGO010000136">
    <property type="protein sequence ID" value="MFC4665818.1"/>
    <property type="molecule type" value="Genomic_DNA"/>
</dbReference>
<name>A0ABV9K762_9PORP</name>
<feature type="domain" description="Helix-turn-helix" evidence="1">
    <location>
        <begin position="6"/>
        <end position="52"/>
    </location>
</feature>
<organism evidence="2 3">
    <name type="scientific">Falsiporphyromonas endometrii</name>
    <dbReference type="NCBI Taxonomy" id="1387297"/>
    <lineage>
        <taxon>Bacteria</taxon>
        <taxon>Pseudomonadati</taxon>
        <taxon>Bacteroidota</taxon>
        <taxon>Bacteroidia</taxon>
        <taxon>Bacteroidales</taxon>
        <taxon>Porphyromonadaceae</taxon>
        <taxon>Falsiporphyromonas</taxon>
    </lineage>
</organism>
<evidence type="ECO:0000313" key="3">
    <source>
        <dbReference type="Proteomes" id="UP001596020"/>
    </source>
</evidence>
<keyword evidence="3" id="KW-1185">Reference proteome</keyword>
<gene>
    <name evidence="2" type="ORF">ACFO3G_04230</name>
</gene>